<dbReference type="EMBL" id="GL377667">
    <property type="protein sequence ID" value="EFJ08911.1"/>
    <property type="molecule type" value="Genomic_DNA"/>
</dbReference>
<dbReference type="CDD" id="cd22159">
    <property type="entry name" value="F-box_AtTIR1-like"/>
    <property type="match status" value="1"/>
</dbReference>
<dbReference type="HOGENOM" id="CLU_024476_0_0_1"/>
<dbReference type="Proteomes" id="UP000001514">
    <property type="component" value="Unassembled WGS sequence"/>
</dbReference>
<name>D8T2V0_SELML</name>
<keyword evidence="3" id="KW-1185">Reference proteome</keyword>
<protein>
    <submittedName>
        <fullName evidence="2">Uncharacterized protein MAX2-2</fullName>
    </submittedName>
</protein>
<evidence type="ECO:0000259" key="1">
    <source>
        <dbReference type="Pfam" id="PF18511"/>
    </source>
</evidence>
<dbReference type="AlphaFoldDB" id="D8T2V0"/>
<organism evidence="3">
    <name type="scientific">Selaginella moellendorffii</name>
    <name type="common">Spikemoss</name>
    <dbReference type="NCBI Taxonomy" id="88036"/>
    <lineage>
        <taxon>Eukaryota</taxon>
        <taxon>Viridiplantae</taxon>
        <taxon>Streptophyta</taxon>
        <taxon>Embryophyta</taxon>
        <taxon>Tracheophyta</taxon>
        <taxon>Lycopodiopsida</taxon>
        <taxon>Selaginellales</taxon>
        <taxon>Selaginellaceae</taxon>
        <taxon>Selaginella</taxon>
    </lineage>
</organism>
<feature type="domain" description="COI1 F-box" evidence="1">
    <location>
        <begin position="52"/>
        <end position="88"/>
    </location>
</feature>
<dbReference type="SUPFAM" id="SSF52047">
    <property type="entry name" value="RNI-like"/>
    <property type="match status" value="1"/>
</dbReference>
<proteinExistence type="predicted"/>
<dbReference type="Gramene" id="EFJ08911">
    <property type="protein sequence ID" value="EFJ08911"/>
    <property type="gene ID" value="SELMODRAFT_130722"/>
</dbReference>
<dbReference type="OMA" id="KKKKCRY"/>
<evidence type="ECO:0000313" key="3">
    <source>
        <dbReference type="Proteomes" id="UP000001514"/>
    </source>
</evidence>
<accession>D8T2V0</accession>
<dbReference type="InParanoid" id="D8T2V0"/>
<dbReference type="FunCoup" id="D8T2V0">
    <property type="interactions" value="960"/>
</dbReference>
<reference evidence="2 3" key="1">
    <citation type="journal article" date="2011" name="Science">
        <title>The Selaginella genome identifies genetic changes associated with the evolution of vascular plants.</title>
        <authorList>
            <person name="Banks J.A."/>
            <person name="Nishiyama T."/>
            <person name="Hasebe M."/>
            <person name="Bowman J.L."/>
            <person name="Gribskov M."/>
            <person name="dePamphilis C."/>
            <person name="Albert V.A."/>
            <person name="Aono N."/>
            <person name="Aoyama T."/>
            <person name="Ambrose B.A."/>
            <person name="Ashton N.W."/>
            <person name="Axtell M.J."/>
            <person name="Barker E."/>
            <person name="Barker M.S."/>
            <person name="Bennetzen J.L."/>
            <person name="Bonawitz N.D."/>
            <person name="Chapple C."/>
            <person name="Cheng C."/>
            <person name="Correa L.G."/>
            <person name="Dacre M."/>
            <person name="DeBarry J."/>
            <person name="Dreyer I."/>
            <person name="Elias M."/>
            <person name="Engstrom E.M."/>
            <person name="Estelle M."/>
            <person name="Feng L."/>
            <person name="Finet C."/>
            <person name="Floyd S.K."/>
            <person name="Frommer W.B."/>
            <person name="Fujita T."/>
            <person name="Gramzow L."/>
            <person name="Gutensohn M."/>
            <person name="Harholt J."/>
            <person name="Hattori M."/>
            <person name="Heyl A."/>
            <person name="Hirai T."/>
            <person name="Hiwatashi Y."/>
            <person name="Ishikawa M."/>
            <person name="Iwata M."/>
            <person name="Karol K.G."/>
            <person name="Koehler B."/>
            <person name="Kolukisaoglu U."/>
            <person name="Kubo M."/>
            <person name="Kurata T."/>
            <person name="Lalonde S."/>
            <person name="Li K."/>
            <person name="Li Y."/>
            <person name="Litt A."/>
            <person name="Lyons E."/>
            <person name="Manning G."/>
            <person name="Maruyama T."/>
            <person name="Michael T.P."/>
            <person name="Mikami K."/>
            <person name="Miyazaki S."/>
            <person name="Morinaga S."/>
            <person name="Murata T."/>
            <person name="Mueller-Roeber B."/>
            <person name="Nelson D.R."/>
            <person name="Obara M."/>
            <person name="Oguri Y."/>
            <person name="Olmstead R.G."/>
            <person name="Onodera N."/>
            <person name="Petersen B.L."/>
            <person name="Pils B."/>
            <person name="Prigge M."/>
            <person name="Rensing S.A."/>
            <person name="Riano-Pachon D.M."/>
            <person name="Roberts A.W."/>
            <person name="Sato Y."/>
            <person name="Scheller H.V."/>
            <person name="Schulz B."/>
            <person name="Schulz C."/>
            <person name="Shakirov E.V."/>
            <person name="Shibagaki N."/>
            <person name="Shinohara N."/>
            <person name="Shippen D.E."/>
            <person name="Soerensen I."/>
            <person name="Sotooka R."/>
            <person name="Sugimoto N."/>
            <person name="Sugita M."/>
            <person name="Sumikawa N."/>
            <person name="Tanurdzic M."/>
            <person name="Theissen G."/>
            <person name="Ulvskov P."/>
            <person name="Wakazuki S."/>
            <person name="Weng J.K."/>
            <person name="Willats W.W."/>
            <person name="Wipf D."/>
            <person name="Wolf P.G."/>
            <person name="Yang L."/>
            <person name="Zimmer A.D."/>
            <person name="Zhu Q."/>
            <person name="Mitros T."/>
            <person name="Hellsten U."/>
            <person name="Loque D."/>
            <person name="Otillar R."/>
            <person name="Salamov A."/>
            <person name="Schmutz J."/>
            <person name="Shapiro H."/>
            <person name="Lindquist E."/>
            <person name="Lucas S."/>
            <person name="Rokhsar D."/>
            <person name="Grigoriev I.V."/>
        </authorList>
    </citation>
    <scope>NUCLEOTIDE SEQUENCE [LARGE SCALE GENOMIC DNA]</scope>
</reference>
<dbReference type="PANTHER" id="PTHR13318:SF224">
    <property type="entry name" value="COI1 F-BOX DOMAIN-CONTAINING PROTEIN"/>
    <property type="match status" value="1"/>
</dbReference>
<sequence length="718" mass="79123">MQIGTRAREEDLVGDGGELDLWTLSNNKRQKTTHGEEEDHEQGRRTVLHDIPGSILAAIIALVPDTRSRNAASLVCKEWHAMERATRRRLCLRGSSAQLHMLPTTFHAVRHLDVSNVSPWGTTLYAAHSAVCGQLTARWLNRAFPSVVDLTVYARDGTDIQLVAASWPDLETVRLVRWHQRPTGGGGDGGDGGDAAMELRGLLSSCPRLTHLDLSRFYCWAEDIAPALQAGPSANLRVLNLLKLSPEGFKAAELLAIAAACGINLEELYALCEFDPRFLDCLSDECLIQVADYCPRLRVLHLVDSTQFSASRDPASDDPVFSAAALDASVTVRGLESLFQALPLLEDLALLLGHKVRDSAPAFEALAKSSKSVHALHLGHFQGLCSGSNGIARCGAAGLRTLQLRSCDDLTDAALGAIASASPQISWLGLRRCPLVTPAGLSSCVSILRRTLTRVEIECCPTLSTRNLLRALAPVRSTLQHLHVDCVWDQDLEEEEQGGAEQAQEQDQVLDLFGNLAWKKLHHLSLWISAAHLISPLVQMNLISHCPLLRELSIRVEGDCRLFAKPQAREFGLRSFARFPSLASLRLDLSEAVGYALSAPGGNRDLSIWERFYLQGIQSLPGLQELDYFPPSDKDVNYRGMTLPGVGLISQCHGLRKLFVHGTAYEHLFMMLLKIYNLRDVQLRADYFPAPDMETSTEMRAESCKRFETLLEKRGFPD</sequence>
<dbReference type="FunFam" id="1.20.1280.50:FF:000023">
    <property type="entry name" value="F-box/LRR-repeat protein 4"/>
    <property type="match status" value="1"/>
</dbReference>
<dbReference type="InterPro" id="IPR032675">
    <property type="entry name" value="LRR_dom_sf"/>
</dbReference>
<dbReference type="InterPro" id="IPR041567">
    <property type="entry name" value="COI1_F-box"/>
</dbReference>
<gene>
    <name evidence="2" type="primary">MAX2-2</name>
    <name evidence="2" type="ORF">SELMODRAFT_130722</name>
</gene>
<dbReference type="Gene3D" id="1.20.1280.50">
    <property type="match status" value="1"/>
</dbReference>
<dbReference type="STRING" id="88036.D8T2V0"/>
<dbReference type="Gene3D" id="3.80.10.10">
    <property type="entry name" value="Ribonuclease Inhibitor"/>
    <property type="match status" value="1"/>
</dbReference>
<dbReference type="eggNOG" id="ENOG502QS13">
    <property type="taxonomic scope" value="Eukaryota"/>
</dbReference>
<dbReference type="GO" id="GO:0031146">
    <property type="term" value="P:SCF-dependent proteasomal ubiquitin-dependent protein catabolic process"/>
    <property type="evidence" value="ECO:0000318"/>
    <property type="project" value="GO_Central"/>
</dbReference>
<dbReference type="GeneID" id="9629361"/>
<dbReference type="GO" id="GO:0019005">
    <property type="term" value="C:SCF ubiquitin ligase complex"/>
    <property type="evidence" value="ECO:0000318"/>
    <property type="project" value="GO_Central"/>
</dbReference>
<dbReference type="Pfam" id="PF18511">
    <property type="entry name" value="F-box_5"/>
    <property type="match status" value="1"/>
</dbReference>
<dbReference type="OrthoDB" id="550575at2759"/>
<evidence type="ECO:0000313" key="2">
    <source>
        <dbReference type="EMBL" id="EFJ08911.1"/>
    </source>
</evidence>
<dbReference type="PANTHER" id="PTHR13318">
    <property type="entry name" value="PARTNER OF PAIRED, ISOFORM B-RELATED"/>
    <property type="match status" value="1"/>
</dbReference>
<dbReference type="KEGG" id="smo:SELMODRAFT_130722"/>